<evidence type="ECO:0000256" key="4">
    <source>
        <dbReference type="ARBA" id="ARBA00023212"/>
    </source>
</evidence>
<dbReference type="GO" id="GO:0090307">
    <property type="term" value="P:mitotic spindle assembly"/>
    <property type="evidence" value="ECO:0007669"/>
    <property type="project" value="TreeGrafter"/>
</dbReference>
<dbReference type="GO" id="GO:0051415">
    <property type="term" value="P:microtubule nucleation by interphase microtubule organizing center"/>
    <property type="evidence" value="ECO:0007669"/>
    <property type="project" value="TreeGrafter"/>
</dbReference>
<keyword evidence="3" id="KW-0963">Cytoplasm</keyword>
<proteinExistence type="inferred from homology"/>
<dbReference type="PANTHER" id="PTHR28520:SF2">
    <property type="entry name" value="MITOTIC-SPINDLE ORGANIZING PROTEIN 1"/>
    <property type="match status" value="1"/>
</dbReference>
<protein>
    <recommendedName>
        <fullName evidence="8">Mitotic-spindle organizing protein 1</fullName>
    </recommendedName>
</protein>
<evidence type="ECO:0000313" key="6">
    <source>
        <dbReference type="EMBL" id="CBY38697.1"/>
    </source>
</evidence>
<dbReference type="EMBL" id="FN653047">
    <property type="protein sequence ID" value="CBY09661.1"/>
    <property type="molecule type" value="Genomic_DNA"/>
</dbReference>
<keyword evidence="4" id="KW-0206">Cytoskeleton</keyword>
<name>E4XG63_OIKDI</name>
<evidence type="ECO:0008006" key="8">
    <source>
        <dbReference type="Google" id="ProtNLM"/>
    </source>
</evidence>
<accession>E4XG63</accession>
<dbReference type="GO" id="GO:0031021">
    <property type="term" value="C:interphase microtubule organizing center"/>
    <property type="evidence" value="ECO:0007669"/>
    <property type="project" value="TreeGrafter"/>
</dbReference>
<comment type="similarity">
    <text evidence="2">Belongs to the MOZART1 family.</text>
</comment>
<dbReference type="InterPro" id="IPR022214">
    <property type="entry name" value="MZT1"/>
</dbReference>
<reference evidence="5" key="1">
    <citation type="journal article" date="2010" name="Science">
        <title>Plasticity of animal genome architecture unmasked by rapid evolution of a pelagic tunicate.</title>
        <authorList>
            <person name="Denoeud F."/>
            <person name="Henriet S."/>
            <person name="Mungpakdee S."/>
            <person name="Aury J.M."/>
            <person name="Da Silva C."/>
            <person name="Brinkmann H."/>
            <person name="Mikhaleva J."/>
            <person name="Olsen L.C."/>
            <person name="Jubin C."/>
            <person name="Canestro C."/>
            <person name="Bouquet J.M."/>
            <person name="Danks G."/>
            <person name="Poulain J."/>
            <person name="Campsteijn C."/>
            <person name="Adamski M."/>
            <person name="Cross I."/>
            <person name="Yadetie F."/>
            <person name="Muffato M."/>
            <person name="Louis A."/>
            <person name="Butcher S."/>
            <person name="Tsagkogeorga G."/>
            <person name="Konrad A."/>
            <person name="Singh S."/>
            <person name="Jensen M.F."/>
            <person name="Cong E.H."/>
            <person name="Eikeseth-Otteraa H."/>
            <person name="Noel B."/>
            <person name="Anthouard V."/>
            <person name="Porcel B.M."/>
            <person name="Kachouri-Lafond R."/>
            <person name="Nishino A."/>
            <person name="Ugolini M."/>
            <person name="Chourrout P."/>
            <person name="Nishida H."/>
            <person name="Aasland R."/>
            <person name="Huzurbazar S."/>
            <person name="Westhof E."/>
            <person name="Delsuc F."/>
            <person name="Lehrach H."/>
            <person name="Reinhardt R."/>
            <person name="Weissenbach J."/>
            <person name="Roy S.W."/>
            <person name="Artiguenave F."/>
            <person name="Postlethwait J.H."/>
            <person name="Manak J.R."/>
            <person name="Thompson E.M."/>
            <person name="Jaillon O."/>
            <person name="Du Pasquier L."/>
            <person name="Boudinot P."/>
            <person name="Liberles D.A."/>
            <person name="Volff J.N."/>
            <person name="Philippe H."/>
            <person name="Lenhard B."/>
            <person name="Roest Crollius H."/>
            <person name="Wincker P."/>
            <person name="Chourrout D."/>
        </authorList>
    </citation>
    <scope>NUCLEOTIDE SEQUENCE [LARGE SCALE GENOMIC DNA]</scope>
</reference>
<evidence type="ECO:0000256" key="2">
    <source>
        <dbReference type="ARBA" id="ARBA00011015"/>
    </source>
</evidence>
<sequence>MPEMSDFRWQDDIYQISELLNTGLDRETLIAAINCIELGANPQAVAKLIRDVKLRQPNS</sequence>
<dbReference type="EMBL" id="FN655300">
    <property type="protein sequence ID" value="CBY38697.1"/>
    <property type="molecule type" value="Genomic_DNA"/>
</dbReference>
<evidence type="ECO:0000256" key="3">
    <source>
        <dbReference type="ARBA" id="ARBA00022490"/>
    </source>
</evidence>
<comment type="subcellular location">
    <subcellularLocation>
        <location evidence="1">Cytoplasm</location>
        <location evidence="1">Cytoskeleton</location>
        <location evidence="1">Microtubule organizing center</location>
    </subcellularLocation>
</comment>
<dbReference type="OrthoDB" id="48571at2759"/>
<dbReference type="GO" id="GO:0000931">
    <property type="term" value="C:gamma-tubulin ring complex"/>
    <property type="evidence" value="ECO:0007669"/>
    <property type="project" value="InterPro"/>
</dbReference>
<evidence type="ECO:0000313" key="5">
    <source>
        <dbReference type="EMBL" id="CBY09661.1"/>
    </source>
</evidence>
<organism evidence="5">
    <name type="scientific">Oikopleura dioica</name>
    <name type="common">Tunicate</name>
    <dbReference type="NCBI Taxonomy" id="34765"/>
    <lineage>
        <taxon>Eukaryota</taxon>
        <taxon>Metazoa</taxon>
        <taxon>Chordata</taxon>
        <taxon>Tunicata</taxon>
        <taxon>Appendicularia</taxon>
        <taxon>Copelata</taxon>
        <taxon>Oikopleuridae</taxon>
        <taxon>Oikopleura</taxon>
    </lineage>
</organism>
<dbReference type="Proteomes" id="UP000001307">
    <property type="component" value="Unassembled WGS sequence"/>
</dbReference>
<gene>
    <name evidence="5" type="ORF">GSOID_T00010471001</name>
    <name evidence="6" type="ORF">GSOID_T00019214001</name>
</gene>
<dbReference type="Proteomes" id="UP000011014">
    <property type="component" value="Unassembled WGS sequence"/>
</dbReference>
<dbReference type="GO" id="GO:0005819">
    <property type="term" value="C:spindle"/>
    <property type="evidence" value="ECO:0007669"/>
    <property type="project" value="TreeGrafter"/>
</dbReference>
<evidence type="ECO:0000313" key="7">
    <source>
        <dbReference type="Proteomes" id="UP000001307"/>
    </source>
</evidence>
<dbReference type="GO" id="GO:0033566">
    <property type="term" value="P:gamma-tubulin complex localization"/>
    <property type="evidence" value="ECO:0007669"/>
    <property type="project" value="InterPro"/>
</dbReference>
<evidence type="ECO:0000256" key="1">
    <source>
        <dbReference type="ARBA" id="ARBA00004267"/>
    </source>
</evidence>
<dbReference type="InParanoid" id="E4XG63"/>
<keyword evidence="7" id="KW-1185">Reference proteome</keyword>
<dbReference type="Pfam" id="PF12554">
    <property type="entry name" value="MOZART1"/>
    <property type="match status" value="1"/>
</dbReference>
<dbReference type="AlphaFoldDB" id="E4XG63"/>
<dbReference type="PANTHER" id="PTHR28520">
    <property type="entry name" value="MITOTIC-SPINDLE ORGANIZING PROTEIN 1"/>
    <property type="match status" value="1"/>
</dbReference>